<organism evidence="9 10">
    <name type="scientific">Heliobacterium mobile</name>
    <name type="common">Heliobacillus mobilis</name>
    <dbReference type="NCBI Taxonomy" id="28064"/>
    <lineage>
        <taxon>Bacteria</taxon>
        <taxon>Bacillati</taxon>
        <taxon>Bacillota</taxon>
        <taxon>Clostridia</taxon>
        <taxon>Eubacteriales</taxon>
        <taxon>Heliobacteriaceae</taxon>
        <taxon>Heliobacterium</taxon>
    </lineage>
</organism>
<proteinExistence type="inferred from homology"/>
<evidence type="ECO:0000256" key="8">
    <source>
        <dbReference type="ARBA" id="ARBA00023163"/>
    </source>
</evidence>
<sequence length="147" mass="16155">MKENIHESRPKPSLERAAMMLAMSETRESEFRLRQYYGETWHLPCVVTEVGGTIGALQTSGKLTNSVVTAALKAKVIESKPENVHAVIHATIEALRGIFLDYAQNASLALKISVISDGRWLAVGIFGKSSVHPLTEHCRVGLGFMHL</sequence>
<reference evidence="9 10" key="1">
    <citation type="submission" date="2019-11" db="EMBL/GenBank/DDBJ databases">
        <title>Whole-genome sequence of a the green, strictly anaerobic photosynthetic bacterium Heliobacillus mobilis DSM 6151.</title>
        <authorList>
            <person name="Kyndt J.A."/>
            <person name="Meyer T.E."/>
        </authorList>
    </citation>
    <scope>NUCLEOTIDE SEQUENCE [LARGE SCALE GENOMIC DNA]</scope>
    <source>
        <strain evidence="9 10">DSM 6151</strain>
    </source>
</reference>
<evidence type="ECO:0000256" key="4">
    <source>
        <dbReference type="ARBA" id="ARBA00019377"/>
    </source>
</evidence>
<evidence type="ECO:0000256" key="3">
    <source>
        <dbReference type="ARBA" id="ARBA00011643"/>
    </source>
</evidence>
<evidence type="ECO:0000256" key="5">
    <source>
        <dbReference type="ARBA" id="ARBA00022884"/>
    </source>
</evidence>
<dbReference type="EMBL" id="WNKU01000009">
    <property type="protein sequence ID" value="MTV49213.1"/>
    <property type="molecule type" value="Genomic_DNA"/>
</dbReference>
<dbReference type="Gene3D" id="3.40.1510.10">
    <property type="entry name" value="Hut operon regulatory protein HutP"/>
    <property type="match status" value="1"/>
</dbReference>
<gene>
    <name evidence="9" type="ORF">GJ688_09505</name>
</gene>
<evidence type="ECO:0000313" key="9">
    <source>
        <dbReference type="EMBL" id="MTV49213.1"/>
    </source>
</evidence>
<dbReference type="SUPFAM" id="SSF111064">
    <property type="entry name" value="Hut operon positive regulatory protein HutP"/>
    <property type="match status" value="1"/>
</dbReference>
<dbReference type="GO" id="GO:0003723">
    <property type="term" value="F:RNA binding"/>
    <property type="evidence" value="ECO:0007669"/>
    <property type="project" value="UniProtKB-KW"/>
</dbReference>
<keyword evidence="10" id="KW-1185">Reference proteome</keyword>
<keyword evidence="7" id="KW-0010">Activator</keyword>
<evidence type="ECO:0000256" key="2">
    <source>
        <dbReference type="ARBA" id="ARBA00009992"/>
    </source>
</evidence>
<comment type="caution">
    <text evidence="9">The sequence shown here is derived from an EMBL/GenBank/DDBJ whole genome shotgun (WGS) entry which is preliminary data.</text>
</comment>
<protein>
    <recommendedName>
        <fullName evidence="4">Hut operon positive regulatory protein</fullName>
    </recommendedName>
</protein>
<evidence type="ECO:0000313" key="10">
    <source>
        <dbReference type="Proteomes" id="UP000430670"/>
    </source>
</evidence>
<dbReference type="Proteomes" id="UP000430670">
    <property type="component" value="Unassembled WGS sequence"/>
</dbReference>
<name>A0A6I3SK13_HELMO</name>
<dbReference type="InterPro" id="IPR036482">
    <property type="entry name" value="Regulatory_HutP_sf"/>
</dbReference>
<comment type="similarity">
    <text evidence="2">Belongs to the HutP family.</text>
</comment>
<dbReference type="RefSeq" id="WP_155476312.1">
    <property type="nucleotide sequence ID" value="NZ_WNKU01000009.1"/>
</dbReference>
<dbReference type="OrthoDB" id="1724774at2"/>
<dbReference type="CDD" id="cd11640">
    <property type="entry name" value="HutP"/>
    <property type="match status" value="1"/>
</dbReference>
<keyword evidence="8" id="KW-0804">Transcription</keyword>
<keyword evidence="5" id="KW-0694">RNA-binding</keyword>
<evidence type="ECO:0000256" key="7">
    <source>
        <dbReference type="ARBA" id="ARBA00023159"/>
    </source>
</evidence>
<dbReference type="InterPro" id="IPR015111">
    <property type="entry name" value="Regulatory_HutP"/>
</dbReference>
<evidence type="ECO:0000256" key="1">
    <source>
        <dbReference type="ARBA" id="ARBA00002945"/>
    </source>
</evidence>
<dbReference type="Pfam" id="PF09021">
    <property type="entry name" value="HutP"/>
    <property type="match status" value="1"/>
</dbReference>
<evidence type="ECO:0000256" key="6">
    <source>
        <dbReference type="ARBA" id="ARBA00023015"/>
    </source>
</evidence>
<dbReference type="AlphaFoldDB" id="A0A6I3SK13"/>
<keyword evidence="6" id="KW-0805">Transcription regulation</keyword>
<comment type="function">
    <text evidence="1">Antiterminator that binds to cis-acting regulatory sequences on the mRNA in the presence of histidine, thereby suppressing transcription termination and activating the hut operon for histidine utilization.</text>
</comment>
<comment type="subunit">
    <text evidence="3">Homohexamer.</text>
</comment>
<accession>A0A6I3SK13</accession>